<evidence type="ECO:0000256" key="4">
    <source>
        <dbReference type="ARBA" id="ARBA00023157"/>
    </source>
</evidence>
<reference evidence="7 8" key="1">
    <citation type="journal article" date="2018" name="Nat. Ecol. Evol.">
        <title>Pezizomycetes genomes reveal the molecular basis of ectomycorrhizal truffle lifestyle.</title>
        <authorList>
            <person name="Murat C."/>
            <person name="Payen T."/>
            <person name="Noel B."/>
            <person name="Kuo A."/>
            <person name="Morin E."/>
            <person name="Chen J."/>
            <person name="Kohler A."/>
            <person name="Krizsan K."/>
            <person name="Balestrini R."/>
            <person name="Da Silva C."/>
            <person name="Montanini B."/>
            <person name="Hainaut M."/>
            <person name="Levati E."/>
            <person name="Barry K.W."/>
            <person name="Belfiori B."/>
            <person name="Cichocki N."/>
            <person name="Clum A."/>
            <person name="Dockter R.B."/>
            <person name="Fauchery L."/>
            <person name="Guy J."/>
            <person name="Iotti M."/>
            <person name="Le Tacon F."/>
            <person name="Lindquist E.A."/>
            <person name="Lipzen A."/>
            <person name="Malagnac F."/>
            <person name="Mello A."/>
            <person name="Molinier V."/>
            <person name="Miyauchi S."/>
            <person name="Poulain J."/>
            <person name="Riccioni C."/>
            <person name="Rubini A."/>
            <person name="Sitrit Y."/>
            <person name="Splivallo R."/>
            <person name="Traeger S."/>
            <person name="Wang M."/>
            <person name="Zifcakova L."/>
            <person name="Wipf D."/>
            <person name="Zambonelli A."/>
            <person name="Paolocci F."/>
            <person name="Nowrousian M."/>
            <person name="Ottonello S."/>
            <person name="Baldrian P."/>
            <person name="Spatafora J.W."/>
            <person name="Henrissat B."/>
            <person name="Nagy L.G."/>
            <person name="Aury J.M."/>
            <person name="Wincker P."/>
            <person name="Grigoriev I.V."/>
            <person name="Bonfante P."/>
            <person name="Martin F.M."/>
        </authorList>
    </citation>
    <scope>NUCLEOTIDE SEQUENCE [LARGE SCALE GENOMIC DNA]</scope>
    <source>
        <strain evidence="7 8">120613-1</strain>
    </source>
</reference>
<evidence type="ECO:0000313" key="7">
    <source>
        <dbReference type="EMBL" id="RPB03028.1"/>
    </source>
</evidence>
<keyword evidence="3 5" id="KW-0964">Secreted</keyword>
<proteinExistence type="predicted"/>
<keyword evidence="5" id="KW-0119">Carbohydrate metabolism</keyword>
<evidence type="ECO:0000313" key="8">
    <source>
        <dbReference type="Proteomes" id="UP000276215"/>
    </source>
</evidence>
<keyword evidence="4 5" id="KW-1015">Disulfide bond</keyword>
<dbReference type="PANTHER" id="PTHR33353">
    <property type="entry name" value="PUTATIVE (AFU_ORTHOLOGUE AFUA_1G12560)-RELATED"/>
    <property type="match status" value="1"/>
</dbReference>
<dbReference type="EC" id="1.14.99.56" evidence="5"/>
<dbReference type="PANTHER" id="PTHR33353:SF1">
    <property type="entry name" value="ENDO-BETA-1,4-GLUCANASE D"/>
    <property type="match status" value="1"/>
</dbReference>
<dbReference type="GO" id="GO:0008810">
    <property type="term" value="F:cellulase activity"/>
    <property type="evidence" value="ECO:0007669"/>
    <property type="project" value="UniProtKB-UniRule"/>
</dbReference>
<comment type="cofactor">
    <cofactor evidence="1">
        <name>Cu(2+)</name>
        <dbReference type="ChEBI" id="CHEBI:29036"/>
    </cofactor>
</comment>
<organism evidence="7 8">
    <name type="scientific">Choiromyces venosus 120613-1</name>
    <dbReference type="NCBI Taxonomy" id="1336337"/>
    <lineage>
        <taxon>Eukaryota</taxon>
        <taxon>Fungi</taxon>
        <taxon>Dikarya</taxon>
        <taxon>Ascomycota</taxon>
        <taxon>Pezizomycotina</taxon>
        <taxon>Pezizomycetes</taxon>
        <taxon>Pezizales</taxon>
        <taxon>Tuberaceae</taxon>
        <taxon>Choiromyces</taxon>
    </lineage>
</organism>
<dbReference type="Pfam" id="PF03443">
    <property type="entry name" value="AA9"/>
    <property type="match status" value="1"/>
</dbReference>
<dbReference type="GO" id="GO:0005576">
    <property type="term" value="C:extracellular region"/>
    <property type="evidence" value="ECO:0007669"/>
    <property type="project" value="UniProtKB-SubCell"/>
</dbReference>
<comment type="catalytic activity">
    <reaction evidence="5">
        <text>[(1-&gt;4)-beta-D-glucosyl]n+m + reduced acceptor + O2 = 4-dehydro-beta-D-glucosyl-[(1-&gt;4)-beta-D-glucosyl]n-1 + [(1-&gt;4)-beta-D-glucosyl]m + acceptor + H2O.</text>
        <dbReference type="EC" id="1.14.99.56"/>
    </reaction>
</comment>
<comment type="function">
    <text evidence="5">Lytic polysaccharide monooxygenase (LMPO) that depolymerizes crystalline and amorphous polysaccharides via the oxidation of scissile alpha- or beta-(1-4)-glycosidic bonds, yielding C1 and/or C4 oxidation products. Catalysis by LPMOs requires the reduction of the active-site copper from Cu(II) to Cu(I) by a reducing agent and H(2)O(2) or O(2) as a cosubstrate.</text>
</comment>
<dbReference type="EMBL" id="ML120364">
    <property type="protein sequence ID" value="RPB03028.1"/>
    <property type="molecule type" value="Genomic_DNA"/>
</dbReference>
<dbReference type="GO" id="GO:0030248">
    <property type="term" value="F:cellulose binding"/>
    <property type="evidence" value="ECO:0007669"/>
    <property type="project" value="UniProtKB-UniRule"/>
</dbReference>
<dbReference type="InterPro" id="IPR049892">
    <property type="entry name" value="AA9"/>
</dbReference>
<comment type="subcellular location">
    <subcellularLocation>
        <location evidence="2 5">Secreted</location>
    </subcellularLocation>
</comment>
<protein>
    <recommendedName>
        <fullName evidence="5">AA9 family lytic polysaccharide monooxygenase</fullName>
        <ecNumber evidence="5">1.14.99.56</ecNumber>
    </recommendedName>
    <alternativeName>
        <fullName evidence="5">Endo-beta-1,4-glucanase</fullName>
    </alternativeName>
    <alternativeName>
        <fullName evidence="5">Glycosyl hydrolase 61 family protein</fullName>
    </alternativeName>
</protein>
<dbReference type="Gene3D" id="2.70.50.70">
    <property type="match status" value="1"/>
</dbReference>
<accession>A0A3N4K0J7</accession>
<dbReference type="OrthoDB" id="4849160at2759"/>
<dbReference type="InterPro" id="IPR005103">
    <property type="entry name" value="AA9_LPMO"/>
</dbReference>
<name>A0A3N4K0J7_9PEZI</name>
<keyword evidence="5" id="KW-0624">Polysaccharide degradation</keyword>
<gene>
    <name evidence="7" type="ORF">L873DRAFT_1801102</name>
</gene>
<comment type="domain">
    <text evidence="5">Has a modular structure: an endo-beta-1,4-glucanase catalytic module at the N-terminus, a linker rich in serines and threonines, and a C-terminal carbohydrate-binding module (CBM).</text>
</comment>
<evidence type="ECO:0000256" key="5">
    <source>
        <dbReference type="RuleBase" id="RU368122"/>
    </source>
</evidence>
<evidence type="ECO:0000256" key="3">
    <source>
        <dbReference type="ARBA" id="ARBA00022525"/>
    </source>
</evidence>
<evidence type="ECO:0000256" key="1">
    <source>
        <dbReference type="ARBA" id="ARBA00001973"/>
    </source>
</evidence>
<dbReference type="STRING" id="1336337.A0A3N4K0J7"/>
<keyword evidence="8" id="KW-1185">Reference proteome</keyword>
<sequence length="99" mass="10532">MGNNGGKHSFRLPTNLASGDYLLRSKTEALHSATTQGATQFYIGCVQLRITGEGGFCNPKINLPGAYKATDTDIYIPNFYYGFNSATFTAPGGPVATCT</sequence>
<dbReference type="AlphaFoldDB" id="A0A3N4K0J7"/>
<dbReference type="Proteomes" id="UP000276215">
    <property type="component" value="Unassembled WGS sequence"/>
</dbReference>
<evidence type="ECO:0000259" key="6">
    <source>
        <dbReference type="Pfam" id="PF03443"/>
    </source>
</evidence>
<keyword evidence="5" id="KW-0136">Cellulose degradation</keyword>
<dbReference type="GO" id="GO:0030245">
    <property type="term" value="P:cellulose catabolic process"/>
    <property type="evidence" value="ECO:0007669"/>
    <property type="project" value="UniProtKB-UniRule"/>
</dbReference>
<feature type="domain" description="Auxiliary Activity family 9 catalytic" evidence="6">
    <location>
        <begin position="3"/>
        <end position="82"/>
    </location>
</feature>
<evidence type="ECO:0000256" key="2">
    <source>
        <dbReference type="ARBA" id="ARBA00004613"/>
    </source>
</evidence>